<name>A0A1G9F2H3_9FIRM</name>
<reference evidence="4 5" key="1">
    <citation type="submission" date="2016-10" db="EMBL/GenBank/DDBJ databases">
        <authorList>
            <person name="de Groot N.N."/>
        </authorList>
    </citation>
    <scope>NUCLEOTIDE SEQUENCE [LARGE SCALE GENOMIC DNA]</scope>
    <source>
        <strain evidence="4 5">DSM 18346</strain>
    </source>
</reference>
<feature type="signal peptide" evidence="2">
    <location>
        <begin position="1"/>
        <end position="23"/>
    </location>
</feature>
<dbReference type="PROSITE" id="PS51257">
    <property type="entry name" value="PROKAR_LIPOPROTEIN"/>
    <property type="match status" value="1"/>
</dbReference>
<organism evidence="4 5">
    <name type="scientific">Natronincola ferrireducens</name>
    <dbReference type="NCBI Taxonomy" id="393762"/>
    <lineage>
        <taxon>Bacteria</taxon>
        <taxon>Bacillati</taxon>
        <taxon>Bacillota</taxon>
        <taxon>Clostridia</taxon>
        <taxon>Peptostreptococcales</taxon>
        <taxon>Natronincolaceae</taxon>
        <taxon>Natronincola</taxon>
    </lineage>
</organism>
<protein>
    <submittedName>
        <fullName evidence="4">Uncharacterized protein, YkwD family</fullName>
    </submittedName>
</protein>
<evidence type="ECO:0000313" key="4">
    <source>
        <dbReference type="EMBL" id="SDK82558.1"/>
    </source>
</evidence>
<feature type="domain" description="SCP" evidence="3">
    <location>
        <begin position="176"/>
        <end position="291"/>
    </location>
</feature>
<dbReference type="Proteomes" id="UP000198718">
    <property type="component" value="Unassembled WGS sequence"/>
</dbReference>
<dbReference type="OrthoDB" id="9783944at2"/>
<dbReference type="Pfam" id="PF00188">
    <property type="entry name" value="CAP"/>
    <property type="match status" value="1"/>
</dbReference>
<dbReference type="PANTHER" id="PTHR31157">
    <property type="entry name" value="SCP DOMAIN-CONTAINING PROTEIN"/>
    <property type="match status" value="1"/>
</dbReference>
<keyword evidence="5" id="KW-1185">Reference proteome</keyword>
<evidence type="ECO:0000313" key="5">
    <source>
        <dbReference type="Proteomes" id="UP000198718"/>
    </source>
</evidence>
<dbReference type="NCBIfam" id="TIGR02909">
    <property type="entry name" value="spore_YkwD"/>
    <property type="match status" value="1"/>
</dbReference>
<evidence type="ECO:0000259" key="3">
    <source>
        <dbReference type="Pfam" id="PF00188"/>
    </source>
</evidence>
<proteinExistence type="predicted"/>
<dbReference type="PANTHER" id="PTHR31157:SF1">
    <property type="entry name" value="SCP DOMAIN-CONTAINING PROTEIN"/>
    <property type="match status" value="1"/>
</dbReference>
<dbReference type="Gene3D" id="3.40.33.10">
    <property type="entry name" value="CAP"/>
    <property type="match status" value="1"/>
</dbReference>
<feature type="chain" id="PRO_5039119585" evidence="2">
    <location>
        <begin position="24"/>
        <end position="296"/>
    </location>
</feature>
<dbReference type="RefSeq" id="WP_090553617.1">
    <property type="nucleotide sequence ID" value="NZ_FNFP01000004.1"/>
</dbReference>
<feature type="region of interest" description="Disordered" evidence="1">
    <location>
        <begin position="105"/>
        <end position="124"/>
    </location>
</feature>
<dbReference type="AlphaFoldDB" id="A0A1G9F2H3"/>
<dbReference type="CDD" id="cd05379">
    <property type="entry name" value="CAP_bacterial"/>
    <property type="match status" value="1"/>
</dbReference>
<gene>
    <name evidence="4" type="ORF">SAMN05660472_02064</name>
</gene>
<dbReference type="EMBL" id="FNFP01000004">
    <property type="protein sequence ID" value="SDK82558.1"/>
    <property type="molecule type" value="Genomic_DNA"/>
</dbReference>
<keyword evidence="2" id="KW-0732">Signal</keyword>
<evidence type="ECO:0000256" key="1">
    <source>
        <dbReference type="SAM" id="MobiDB-lite"/>
    </source>
</evidence>
<feature type="region of interest" description="Disordered" evidence="1">
    <location>
        <begin position="134"/>
        <end position="162"/>
    </location>
</feature>
<accession>A0A1G9F2H3</accession>
<dbReference type="SUPFAM" id="SSF55797">
    <property type="entry name" value="PR-1-like"/>
    <property type="match status" value="1"/>
</dbReference>
<sequence>MKRKLAVLLLICLLLVSCRNSMNGNYETEESSIFGMGDIEYCKITSDTADVKAGLGIDFETITILNKDDIVKVLSQVGDRYVVQLDNNQIGSVDAIDAQPIVREDAGQQSQQPPQPTEEDRQEPGGQWLEDELQTGETTPTPQPPEGEEAPSPQPQPRPVADSTIEGLTSQENEMLGLVNNERERNNLPALVIDLELTRVARIKSQDMEDNNYFSHYSPTYGSPFDMMDSFGIKYLHAGENLAGNPSVEDAHVALMNSSGHRKNILSPDFTHIGIGVKPSNRYGLLFTQMFISKPQ</sequence>
<dbReference type="InterPro" id="IPR035940">
    <property type="entry name" value="CAP_sf"/>
</dbReference>
<dbReference type="STRING" id="393762.SAMN05660472_02064"/>
<evidence type="ECO:0000256" key="2">
    <source>
        <dbReference type="SAM" id="SignalP"/>
    </source>
</evidence>
<dbReference type="InterPro" id="IPR014044">
    <property type="entry name" value="CAP_dom"/>
</dbReference>
<dbReference type="InterPro" id="IPR014258">
    <property type="entry name" value="CAP_domain_YkwD-like"/>
</dbReference>